<reference evidence="2 3" key="1">
    <citation type="journal article" date="2012" name="Proc. Natl. Acad. Sci. U.S.A.">
        <title>Comparative genomics of Ceriporiopsis subvermispora and Phanerochaete chrysosporium provide insight into selective ligninolysis.</title>
        <authorList>
            <person name="Fernandez-Fueyo E."/>
            <person name="Ruiz-Duenas F.J."/>
            <person name="Ferreira P."/>
            <person name="Floudas D."/>
            <person name="Hibbett D.S."/>
            <person name="Canessa P."/>
            <person name="Larrondo L.F."/>
            <person name="James T.Y."/>
            <person name="Seelenfreund D."/>
            <person name="Lobos S."/>
            <person name="Polanco R."/>
            <person name="Tello M."/>
            <person name="Honda Y."/>
            <person name="Watanabe T."/>
            <person name="Watanabe T."/>
            <person name="Ryu J.S."/>
            <person name="Kubicek C.P."/>
            <person name="Schmoll M."/>
            <person name="Gaskell J."/>
            <person name="Hammel K.E."/>
            <person name="St John F.J."/>
            <person name="Vanden Wymelenberg A."/>
            <person name="Sabat G."/>
            <person name="Splinter BonDurant S."/>
            <person name="Syed K."/>
            <person name="Yadav J.S."/>
            <person name="Doddapaneni H."/>
            <person name="Subramanian V."/>
            <person name="Lavin J.L."/>
            <person name="Oguiza J.A."/>
            <person name="Perez G."/>
            <person name="Pisabarro A.G."/>
            <person name="Ramirez L."/>
            <person name="Santoyo F."/>
            <person name="Master E."/>
            <person name="Coutinho P.M."/>
            <person name="Henrissat B."/>
            <person name="Lombard V."/>
            <person name="Magnuson J.K."/>
            <person name="Kuees U."/>
            <person name="Hori C."/>
            <person name="Igarashi K."/>
            <person name="Samejima M."/>
            <person name="Held B.W."/>
            <person name="Barry K.W."/>
            <person name="LaButti K.M."/>
            <person name="Lapidus A."/>
            <person name="Lindquist E.A."/>
            <person name="Lucas S.M."/>
            <person name="Riley R."/>
            <person name="Salamov A.A."/>
            <person name="Hoffmeister D."/>
            <person name="Schwenk D."/>
            <person name="Hadar Y."/>
            <person name="Yarden O."/>
            <person name="de Vries R.P."/>
            <person name="Wiebenga A."/>
            <person name="Stenlid J."/>
            <person name="Eastwood D."/>
            <person name="Grigoriev I.V."/>
            <person name="Berka R.M."/>
            <person name="Blanchette R.A."/>
            <person name="Kersten P."/>
            <person name="Martinez A.T."/>
            <person name="Vicuna R."/>
            <person name="Cullen D."/>
        </authorList>
    </citation>
    <scope>NUCLEOTIDE SEQUENCE [LARGE SCALE GENOMIC DNA]</scope>
    <source>
        <strain evidence="2 3">B</strain>
    </source>
</reference>
<proteinExistence type="predicted"/>
<feature type="chain" id="PRO_5004022139" description="Glycoside hydrolase family 16 protein" evidence="1">
    <location>
        <begin position="18"/>
        <end position="111"/>
    </location>
</feature>
<sequence>MLSLSSLFVSLVTAAIAVQGATLQARQIMSFSNGTISQPVANELLVANTAFDFSYSQPNSCESDLSTFTVWLTAQEPAFSQLDADGNFPDGEFLFNFGEFSVTNFGLPPFG</sequence>
<dbReference type="HOGENOM" id="CLU_2164311_0_0_1"/>
<evidence type="ECO:0000256" key="1">
    <source>
        <dbReference type="SAM" id="SignalP"/>
    </source>
</evidence>
<dbReference type="AlphaFoldDB" id="M2PFN3"/>
<gene>
    <name evidence="2" type="ORF">CERSUDRAFT_125311</name>
</gene>
<protein>
    <recommendedName>
        <fullName evidence="4">Glycoside hydrolase family 16 protein</fullName>
    </recommendedName>
</protein>
<dbReference type="EMBL" id="KB445802">
    <property type="protein sequence ID" value="EMD34754.1"/>
    <property type="molecule type" value="Genomic_DNA"/>
</dbReference>
<evidence type="ECO:0008006" key="4">
    <source>
        <dbReference type="Google" id="ProtNLM"/>
    </source>
</evidence>
<evidence type="ECO:0000313" key="3">
    <source>
        <dbReference type="Proteomes" id="UP000016930"/>
    </source>
</evidence>
<name>M2PFN3_CERS8</name>
<feature type="signal peptide" evidence="1">
    <location>
        <begin position="1"/>
        <end position="17"/>
    </location>
</feature>
<dbReference type="OrthoDB" id="2742236at2759"/>
<keyword evidence="1" id="KW-0732">Signal</keyword>
<feature type="non-terminal residue" evidence="2">
    <location>
        <position position="111"/>
    </location>
</feature>
<dbReference type="Proteomes" id="UP000016930">
    <property type="component" value="Unassembled WGS sequence"/>
</dbReference>
<evidence type="ECO:0000313" key="2">
    <source>
        <dbReference type="EMBL" id="EMD34754.1"/>
    </source>
</evidence>
<accession>M2PFN3</accession>
<keyword evidence="3" id="KW-1185">Reference proteome</keyword>
<organism evidence="2 3">
    <name type="scientific">Ceriporiopsis subvermispora (strain B)</name>
    <name type="common">White-rot fungus</name>
    <name type="synonym">Gelatoporia subvermispora</name>
    <dbReference type="NCBI Taxonomy" id="914234"/>
    <lineage>
        <taxon>Eukaryota</taxon>
        <taxon>Fungi</taxon>
        <taxon>Dikarya</taxon>
        <taxon>Basidiomycota</taxon>
        <taxon>Agaricomycotina</taxon>
        <taxon>Agaricomycetes</taxon>
        <taxon>Polyporales</taxon>
        <taxon>Gelatoporiaceae</taxon>
        <taxon>Gelatoporia</taxon>
    </lineage>
</organism>